<dbReference type="AlphaFoldDB" id="A0A178UYW7"/>
<proteinExistence type="predicted"/>
<accession>A0A178UYW7</accession>
<evidence type="ECO:0000256" key="1">
    <source>
        <dbReference type="SAM" id="MobiDB-lite"/>
    </source>
</evidence>
<evidence type="ECO:0000313" key="2">
    <source>
        <dbReference type="EMBL" id="OAO97871.1"/>
    </source>
</evidence>
<protein>
    <submittedName>
        <fullName evidence="2">Uncharacterized protein</fullName>
    </submittedName>
</protein>
<organism evidence="2 3">
    <name type="scientific">Arabidopsis thaliana</name>
    <name type="common">Mouse-ear cress</name>
    <dbReference type="NCBI Taxonomy" id="3702"/>
    <lineage>
        <taxon>Eukaryota</taxon>
        <taxon>Viridiplantae</taxon>
        <taxon>Streptophyta</taxon>
        <taxon>Embryophyta</taxon>
        <taxon>Tracheophyta</taxon>
        <taxon>Spermatophyta</taxon>
        <taxon>Magnoliopsida</taxon>
        <taxon>eudicotyledons</taxon>
        <taxon>Gunneridae</taxon>
        <taxon>Pentapetalae</taxon>
        <taxon>rosids</taxon>
        <taxon>malvids</taxon>
        <taxon>Brassicales</taxon>
        <taxon>Brassicaceae</taxon>
        <taxon>Camelineae</taxon>
        <taxon>Arabidopsis</taxon>
    </lineage>
</organism>
<name>A0A178UYW7_ARATH</name>
<feature type="region of interest" description="Disordered" evidence="1">
    <location>
        <begin position="34"/>
        <end position="55"/>
    </location>
</feature>
<evidence type="ECO:0000313" key="3">
    <source>
        <dbReference type="Proteomes" id="UP000078284"/>
    </source>
</evidence>
<gene>
    <name evidence="2" type="ordered locus">AXX17_At4g21650</name>
</gene>
<sequence length="55" mass="6454">MMVEDRTSTRIGPRRYFSRQNWELLQIALGRLLHSTRGSRSAPRHSYGGKKHSRD</sequence>
<reference evidence="3" key="1">
    <citation type="journal article" date="2016" name="Proc. Natl. Acad. Sci. U.S.A.">
        <title>Chromosome-level assembly of Arabidopsis thaliana Ler reveals the extent of translocation and inversion polymorphisms.</title>
        <authorList>
            <person name="Zapata L."/>
            <person name="Ding J."/>
            <person name="Willing E.M."/>
            <person name="Hartwig B."/>
            <person name="Bezdan D."/>
            <person name="Jiao W.B."/>
            <person name="Patel V."/>
            <person name="Velikkakam James G."/>
            <person name="Koornneef M."/>
            <person name="Ossowski S."/>
            <person name="Schneeberger K."/>
        </authorList>
    </citation>
    <scope>NUCLEOTIDE SEQUENCE [LARGE SCALE GENOMIC DNA]</scope>
    <source>
        <strain evidence="3">cv. Landsberg erecta</strain>
    </source>
</reference>
<dbReference type="EMBL" id="LUHQ01000004">
    <property type="protein sequence ID" value="OAO97871.1"/>
    <property type="molecule type" value="Genomic_DNA"/>
</dbReference>
<dbReference type="Proteomes" id="UP000078284">
    <property type="component" value="Chromosome 4"/>
</dbReference>
<comment type="caution">
    <text evidence="2">The sequence shown here is derived from an EMBL/GenBank/DDBJ whole genome shotgun (WGS) entry which is preliminary data.</text>
</comment>